<proteinExistence type="predicted"/>
<dbReference type="OrthoDB" id="2016140at2759"/>
<protein>
    <submittedName>
        <fullName evidence="1">Putative NADH-ubiquinone oxidoreductase 11kDa subunit</fullName>
    </submittedName>
</protein>
<comment type="caution">
    <text evidence="1">The sequence shown here is derived from an EMBL/GenBank/DDBJ whole genome shotgun (WGS) entry which is preliminary data.</text>
</comment>
<evidence type="ECO:0000313" key="1">
    <source>
        <dbReference type="EMBL" id="KAE9587822.1"/>
    </source>
</evidence>
<dbReference type="PANTHER" id="PTHR37709:SF1">
    <property type="entry name" value="EXPRESSED PROTEIN"/>
    <property type="match status" value="1"/>
</dbReference>
<keyword evidence="2" id="KW-1185">Reference proteome</keyword>
<gene>
    <name evidence="1" type="ORF">Lalb_Chr23g0278031</name>
</gene>
<dbReference type="PANTHER" id="PTHR37709">
    <property type="entry name" value="EXPRESSED PROTEIN"/>
    <property type="match status" value="1"/>
</dbReference>
<accession>A0A6A5LYB3</accession>
<organism evidence="1 2">
    <name type="scientific">Lupinus albus</name>
    <name type="common">White lupine</name>
    <name type="synonym">Lupinus termis</name>
    <dbReference type="NCBI Taxonomy" id="3870"/>
    <lineage>
        <taxon>Eukaryota</taxon>
        <taxon>Viridiplantae</taxon>
        <taxon>Streptophyta</taxon>
        <taxon>Embryophyta</taxon>
        <taxon>Tracheophyta</taxon>
        <taxon>Spermatophyta</taxon>
        <taxon>Magnoliopsida</taxon>
        <taxon>eudicotyledons</taxon>
        <taxon>Gunneridae</taxon>
        <taxon>Pentapetalae</taxon>
        <taxon>rosids</taxon>
        <taxon>fabids</taxon>
        <taxon>Fabales</taxon>
        <taxon>Fabaceae</taxon>
        <taxon>Papilionoideae</taxon>
        <taxon>50 kb inversion clade</taxon>
        <taxon>genistoids sensu lato</taxon>
        <taxon>core genistoids</taxon>
        <taxon>Genisteae</taxon>
        <taxon>Lupinus</taxon>
    </lineage>
</organism>
<sequence length="87" mass="10706">MGFIMEFGENLVLRMMEDPKERDRKFREVVYQGFDGARRNMEKRVHPMRPYGFWTFERHNSQIAWDAQINNVLGRRDPYDEILQYYL</sequence>
<dbReference type="InterPro" id="IPR035204">
    <property type="entry name" value="NDUFB11"/>
</dbReference>
<evidence type="ECO:0000313" key="2">
    <source>
        <dbReference type="Proteomes" id="UP000447434"/>
    </source>
</evidence>
<reference evidence="2" key="1">
    <citation type="journal article" date="2020" name="Nat. Commun.">
        <title>Genome sequence of the cluster root forming white lupin.</title>
        <authorList>
            <person name="Hufnagel B."/>
            <person name="Marques A."/>
            <person name="Soriano A."/>
            <person name="Marques L."/>
            <person name="Divol F."/>
            <person name="Doumas P."/>
            <person name="Sallet E."/>
            <person name="Mancinotti D."/>
            <person name="Carrere S."/>
            <person name="Marande W."/>
            <person name="Arribat S."/>
            <person name="Keller J."/>
            <person name="Huneau C."/>
            <person name="Blein T."/>
            <person name="Aime D."/>
            <person name="Laguerre M."/>
            <person name="Taylor J."/>
            <person name="Schubert V."/>
            <person name="Nelson M."/>
            <person name="Geu-Flores F."/>
            <person name="Crespi M."/>
            <person name="Gallardo-Guerrero K."/>
            <person name="Delaux P.-M."/>
            <person name="Salse J."/>
            <person name="Berges H."/>
            <person name="Guyot R."/>
            <person name="Gouzy J."/>
            <person name="Peret B."/>
        </authorList>
    </citation>
    <scope>NUCLEOTIDE SEQUENCE [LARGE SCALE GENOMIC DNA]</scope>
    <source>
        <strain evidence="2">cv. Amiga</strain>
    </source>
</reference>
<dbReference type="Pfam" id="PF17250">
    <property type="entry name" value="NDUFB11"/>
    <property type="match status" value="1"/>
</dbReference>
<dbReference type="Proteomes" id="UP000447434">
    <property type="component" value="Chromosome 23"/>
</dbReference>
<keyword evidence="1" id="KW-0830">Ubiquinone</keyword>
<dbReference type="EMBL" id="WOCE01000023">
    <property type="protein sequence ID" value="KAE9587822.1"/>
    <property type="molecule type" value="Genomic_DNA"/>
</dbReference>
<dbReference type="AlphaFoldDB" id="A0A6A5LYB3"/>
<name>A0A6A5LYB3_LUPAL</name>